<dbReference type="InterPro" id="IPR001969">
    <property type="entry name" value="Aspartic_peptidase_AS"/>
</dbReference>
<evidence type="ECO:0000313" key="7">
    <source>
        <dbReference type="EMBL" id="CAL1700567.1"/>
    </source>
</evidence>
<dbReference type="SUPFAM" id="SSF50630">
    <property type="entry name" value="Acid proteases"/>
    <property type="match status" value="1"/>
</dbReference>
<evidence type="ECO:0000259" key="6">
    <source>
        <dbReference type="PROSITE" id="PS51767"/>
    </source>
</evidence>
<dbReference type="PANTHER" id="PTHR47966:SF51">
    <property type="entry name" value="BETA-SITE APP-CLEAVING ENZYME, ISOFORM A-RELATED"/>
    <property type="match status" value="1"/>
</dbReference>
<feature type="domain" description="Peptidase A1" evidence="6">
    <location>
        <begin position="89"/>
        <end position="409"/>
    </location>
</feature>
<keyword evidence="2 3" id="KW-0064">Aspartyl protease</keyword>
<dbReference type="PROSITE" id="PS00141">
    <property type="entry name" value="ASP_PROTEASE"/>
    <property type="match status" value="1"/>
</dbReference>
<dbReference type="PANTHER" id="PTHR47966">
    <property type="entry name" value="BETA-SITE APP-CLEAVING ENZYME, ISOFORM A-RELATED"/>
    <property type="match status" value="1"/>
</dbReference>
<feature type="region of interest" description="Disordered" evidence="4">
    <location>
        <begin position="450"/>
        <end position="479"/>
    </location>
</feature>
<keyword evidence="8" id="KW-1185">Reference proteome</keyword>
<reference evidence="8" key="1">
    <citation type="submission" date="2024-04" db="EMBL/GenBank/DDBJ databases">
        <authorList>
            <person name="Shaw F."/>
            <person name="Minotto A."/>
        </authorList>
    </citation>
    <scope>NUCLEOTIDE SEQUENCE [LARGE SCALE GENOMIC DNA]</scope>
</reference>
<dbReference type="Gene3D" id="2.40.70.10">
    <property type="entry name" value="Acid Proteases"/>
    <property type="match status" value="2"/>
</dbReference>
<keyword evidence="3" id="KW-0378">Hydrolase</keyword>
<organism evidence="7 8">
    <name type="scientific">Somion occarium</name>
    <dbReference type="NCBI Taxonomy" id="3059160"/>
    <lineage>
        <taxon>Eukaryota</taxon>
        <taxon>Fungi</taxon>
        <taxon>Dikarya</taxon>
        <taxon>Basidiomycota</taxon>
        <taxon>Agaricomycotina</taxon>
        <taxon>Agaricomycetes</taxon>
        <taxon>Polyporales</taxon>
        <taxon>Cerrenaceae</taxon>
        <taxon>Somion</taxon>
    </lineage>
</organism>
<accession>A0ABP1D0I8</accession>
<feature type="compositionally biased region" description="Basic and acidic residues" evidence="4">
    <location>
        <begin position="531"/>
        <end position="541"/>
    </location>
</feature>
<evidence type="ECO:0000256" key="1">
    <source>
        <dbReference type="ARBA" id="ARBA00007447"/>
    </source>
</evidence>
<evidence type="ECO:0000256" key="5">
    <source>
        <dbReference type="SAM" id="Phobius"/>
    </source>
</evidence>
<dbReference type="CDD" id="cd05471">
    <property type="entry name" value="pepsin_like"/>
    <property type="match status" value="1"/>
</dbReference>
<dbReference type="PROSITE" id="PS51767">
    <property type="entry name" value="PEPTIDASE_A1"/>
    <property type="match status" value="1"/>
</dbReference>
<dbReference type="Pfam" id="PF00026">
    <property type="entry name" value="Asp"/>
    <property type="match status" value="1"/>
</dbReference>
<feature type="transmembrane region" description="Helical" evidence="5">
    <location>
        <begin position="489"/>
        <end position="511"/>
    </location>
</feature>
<dbReference type="InterPro" id="IPR001461">
    <property type="entry name" value="Aspartic_peptidase_A1"/>
</dbReference>
<keyword evidence="5" id="KW-0472">Membrane</keyword>
<evidence type="ECO:0000256" key="4">
    <source>
        <dbReference type="SAM" id="MobiDB-lite"/>
    </source>
</evidence>
<gene>
    <name evidence="7" type="ORF">GFSPODELE1_LOCUS3200</name>
</gene>
<dbReference type="PRINTS" id="PR00792">
    <property type="entry name" value="PEPSIN"/>
</dbReference>
<name>A0ABP1D0I8_9APHY</name>
<comment type="similarity">
    <text evidence="1 3">Belongs to the peptidase A1 family.</text>
</comment>
<dbReference type="InterPro" id="IPR021109">
    <property type="entry name" value="Peptidase_aspartic_dom_sf"/>
</dbReference>
<sequence length="541" mass="58329">MTVAKGGGGVAVRTLRFLRFLEAPRRPEHGLALVLPSFKKHAYCVLYAGLGLAVTIPVERRDAPHAMTVHIASTDADPYGFKNVHGTFYSGRIMVAGEPFDVLLDTGSTDLWLDTKGVNLSGVKDTGVFGGVIYEDGRSVAGNITQVDISWGNFSVKDQVFINAPGTNATSGQFDGLLGLGPPSLAFVPQFLQNASSTVNSMNLLDNIFSLYPDESNYITFLLSRSIVGTVDGGDFTIGEITPGYEAISKAPQLLVESDRWLTFMDAMIINGKRVTGESVGYQGIQVPKGKTTAIFDTGITLDIAPRSFVDAMFKDIPGAEFDDDFGLYRIPCDAKVNVSLVFGDDVYPIHPMDIVAPLAVNGSDPICFGGFLAAPEMTTFGDFQFGDIVLRNLYTLFDFGKWARVGDSQPFIQIISLTDADKAWAEFDTMNPMRLQEFVASNPLSITSTTSGAPALPSSTSDTTAAGALSDDDSTSSSDLTALIRNSYIIIGLLGFAILMLVALVLVTFVKSRTPSGKRYRGLKEAYPPTHEEQPIRYSD</sequence>
<dbReference type="InterPro" id="IPR034164">
    <property type="entry name" value="Pepsin-like_dom"/>
</dbReference>
<dbReference type="EMBL" id="OZ037945">
    <property type="protein sequence ID" value="CAL1700567.1"/>
    <property type="molecule type" value="Genomic_DNA"/>
</dbReference>
<feature type="compositionally biased region" description="Low complexity" evidence="4">
    <location>
        <begin position="459"/>
        <end position="479"/>
    </location>
</feature>
<dbReference type="InterPro" id="IPR033121">
    <property type="entry name" value="PEPTIDASE_A1"/>
</dbReference>
<keyword evidence="5" id="KW-0812">Transmembrane</keyword>
<feature type="region of interest" description="Disordered" evidence="4">
    <location>
        <begin position="521"/>
        <end position="541"/>
    </location>
</feature>
<evidence type="ECO:0000313" key="8">
    <source>
        <dbReference type="Proteomes" id="UP001497453"/>
    </source>
</evidence>
<keyword evidence="5" id="KW-1133">Transmembrane helix</keyword>
<evidence type="ECO:0000256" key="2">
    <source>
        <dbReference type="ARBA" id="ARBA00022750"/>
    </source>
</evidence>
<protein>
    <recommendedName>
        <fullName evidence="6">Peptidase A1 domain-containing protein</fullName>
    </recommendedName>
</protein>
<dbReference type="Proteomes" id="UP001497453">
    <property type="component" value="Chromosome 2"/>
</dbReference>
<keyword evidence="3" id="KW-0645">Protease</keyword>
<proteinExistence type="inferred from homology"/>
<evidence type="ECO:0000256" key="3">
    <source>
        <dbReference type="RuleBase" id="RU000454"/>
    </source>
</evidence>